<accession>A0A3M8DI31</accession>
<name>A0A3M8DI31_9BACL</name>
<protein>
    <submittedName>
        <fullName evidence="2">DUF4309 domain-containing protein</fullName>
    </submittedName>
</protein>
<proteinExistence type="predicted"/>
<dbReference type="EMBL" id="RHHQ01000012">
    <property type="protein sequence ID" value="RNB87259.1"/>
    <property type="molecule type" value="Genomic_DNA"/>
</dbReference>
<reference evidence="2 3" key="1">
    <citation type="submission" date="2018-10" db="EMBL/GenBank/DDBJ databases">
        <title>Phylogenomics of Brevibacillus.</title>
        <authorList>
            <person name="Dunlap C."/>
        </authorList>
    </citation>
    <scope>NUCLEOTIDE SEQUENCE [LARGE SCALE GENOMIC DNA]</scope>
    <source>
        <strain evidence="2 3">JCM 15716</strain>
    </source>
</reference>
<organism evidence="2 3">
    <name type="scientific">Brevibacillus fluminis</name>
    <dbReference type="NCBI Taxonomy" id="511487"/>
    <lineage>
        <taxon>Bacteria</taxon>
        <taxon>Bacillati</taxon>
        <taxon>Bacillota</taxon>
        <taxon>Bacilli</taxon>
        <taxon>Bacillales</taxon>
        <taxon>Paenibacillaceae</taxon>
        <taxon>Brevibacillus</taxon>
    </lineage>
</organism>
<evidence type="ECO:0000256" key="1">
    <source>
        <dbReference type="SAM" id="MobiDB-lite"/>
    </source>
</evidence>
<sequence>MITKRGECDMSFKRQIITLAVCGGLLVGGCAAPANKQPDEQGNKPNTAVPAAPASDKASQPPSGQNGSEGTVPPVPPTETQPGDSKLPSTSKSDEAKAAGKLILDGKFLPMLKDGRVQGIDIAIGTTKESVLKKYGPITKQDYYDGGQYTAFEKLGKGILYFDGHDRVYCMDLGSQWADKTELNAIKQALGAPNDEGVSDVDGDYYLYYVVGKIELFLAFDSKDAPLKSIRIINKQMITDFPQKPLNG</sequence>
<dbReference type="Pfam" id="PF14172">
    <property type="entry name" value="DUF4309"/>
    <property type="match status" value="1"/>
</dbReference>
<evidence type="ECO:0000313" key="3">
    <source>
        <dbReference type="Proteomes" id="UP000271031"/>
    </source>
</evidence>
<comment type="caution">
    <text evidence="2">The sequence shown here is derived from an EMBL/GenBank/DDBJ whole genome shotgun (WGS) entry which is preliminary data.</text>
</comment>
<keyword evidence="3" id="KW-1185">Reference proteome</keyword>
<dbReference type="OrthoDB" id="2466328at2"/>
<evidence type="ECO:0000313" key="2">
    <source>
        <dbReference type="EMBL" id="RNB87259.1"/>
    </source>
</evidence>
<gene>
    <name evidence="2" type="ORF">EDM56_16445</name>
</gene>
<dbReference type="InterPro" id="IPR025453">
    <property type="entry name" value="DUF4309"/>
</dbReference>
<feature type="region of interest" description="Disordered" evidence="1">
    <location>
        <begin position="32"/>
        <end position="94"/>
    </location>
</feature>
<dbReference type="PROSITE" id="PS51257">
    <property type="entry name" value="PROKAR_LIPOPROTEIN"/>
    <property type="match status" value="1"/>
</dbReference>
<dbReference type="Proteomes" id="UP000271031">
    <property type="component" value="Unassembled WGS sequence"/>
</dbReference>
<dbReference type="AlphaFoldDB" id="A0A3M8DI31"/>
<feature type="compositionally biased region" description="Polar residues" evidence="1">
    <location>
        <begin position="57"/>
        <end position="68"/>
    </location>
</feature>